<sequence length="96" mass="10766">MEKTIATLQKVQQSAVQLETVLHELWSLVGELEEDAQFIELMEKAKKKGADSSLAELSTKINELENGLSQIPEDGTVAIDLEDNIDEIIEWVKNNK</sequence>
<dbReference type="EMBL" id="RZTZ01000008">
    <property type="protein sequence ID" value="RVT59977.1"/>
    <property type="molecule type" value="Genomic_DNA"/>
</dbReference>
<keyword evidence="2" id="KW-1185">Reference proteome</keyword>
<reference evidence="1 2" key="1">
    <citation type="submission" date="2019-01" db="EMBL/GenBank/DDBJ databases">
        <title>Bacillus sp. M5HDSG1-1, whole genome shotgun sequence.</title>
        <authorList>
            <person name="Tuo L."/>
        </authorList>
    </citation>
    <scope>NUCLEOTIDE SEQUENCE [LARGE SCALE GENOMIC DNA]</scope>
    <source>
        <strain evidence="1 2">M5HDSG1-1</strain>
    </source>
</reference>
<dbReference type="GeneID" id="87620173"/>
<dbReference type="RefSeq" id="WP_127739757.1">
    <property type="nucleotide sequence ID" value="NZ_CP102590.1"/>
</dbReference>
<evidence type="ECO:0000313" key="1">
    <source>
        <dbReference type="EMBL" id="RVT59977.1"/>
    </source>
</evidence>
<name>A0A3S2X1F0_9BACI</name>
<organism evidence="1 2">
    <name type="scientific">Niallia taxi</name>
    <dbReference type="NCBI Taxonomy" id="2499688"/>
    <lineage>
        <taxon>Bacteria</taxon>
        <taxon>Bacillati</taxon>
        <taxon>Bacillota</taxon>
        <taxon>Bacilli</taxon>
        <taxon>Bacillales</taxon>
        <taxon>Bacillaceae</taxon>
        <taxon>Niallia</taxon>
    </lineage>
</organism>
<accession>A0A3S2X1F0</accession>
<dbReference type="Proteomes" id="UP000288024">
    <property type="component" value="Unassembled WGS sequence"/>
</dbReference>
<dbReference type="AlphaFoldDB" id="A0A3S2X1F0"/>
<protein>
    <submittedName>
        <fullName evidence="1">Uncharacterized protein</fullName>
    </submittedName>
</protein>
<comment type="caution">
    <text evidence="1">The sequence shown here is derived from an EMBL/GenBank/DDBJ whole genome shotgun (WGS) entry which is preliminary data.</text>
</comment>
<gene>
    <name evidence="1" type="ORF">EM808_18875</name>
</gene>
<evidence type="ECO:0000313" key="2">
    <source>
        <dbReference type="Proteomes" id="UP000288024"/>
    </source>
</evidence>
<proteinExistence type="predicted"/>